<name>A0A1S1RHF3_9ACTN</name>
<dbReference type="AlphaFoldDB" id="A0A1S1RHF3"/>
<dbReference type="Proteomes" id="UP000179627">
    <property type="component" value="Unassembled WGS sequence"/>
</dbReference>
<comment type="caution">
    <text evidence="1">The sequence shown here is derived from an EMBL/GenBank/DDBJ whole genome shotgun (WGS) entry which is preliminary data.</text>
</comment>
<dbReference type="EMBL" id="MBLM01000002">
    <property type="protein sequence ID" value="OHV46208.1"/>
    <property type="molecule type" value="Genomic_DNA"/>
</dbReference>
<evidence type="ECO:0000313" key="2">
    <source>
        <dbReference type="Proteomes" id="UP000179627"/>
    </source>
</evidence>
<organism evidence="1 2">
    <name type="scientific">Parafrankia colletiae</name>
    <dbReference type="NCBI Taxonomy" id="573497"/>
    <lineage>
        <taxon>Bacteria</taxon>
        <taxon>Bacillati</taxon>
        <taxon>Actinomycetota</taxon>
        <taxon>Actinomycetes</taxon>
        <taxon>Frankiales</taxon>
        <taxon>Frankiaceae</taxon>
        <taxon>Parafrankia</taxon>
    </lineage>
</organism>
<proteinExistence type="predicted"/>
<dbReference type="RefSeq" id="WP_071081759.1">
    <property type="nucleotide sequence ID" value="NZ_MBLM01000002.1"/>
</dbReference>
<gene>
    <name evidence="1" type="ORF">CC117_00700</name>
</gene>
<evidence type="ECO:0000313" key="1">
    <source>
        <dbReference type="EMBL" id="OHV46208.1"/>
    </source>
</evidence>
<sequence length="80" mass="8878">MSTTSIPRGPGIRQFITSVTPTGTDPERFWRKVVNICAEVDSETEAAFELNAWYGLTAPRARILYRVASGRVGEITHIDP</sequence>
<reference evidence="2" key="1">
    <citation type="submission" date="2016-07" db="EMBL/GenBank/DDBJ databases">
        <title>Sequence Frankia sp. strain CcI1.17.</title>
        <authorList>
            <person name="Ghodhbane-Gtari F."/>
            <person name="Swanson E."/>
            <person name="Gueddou A."/>
            <person name="Morris K."/>
            <person name="Hezbri K."/>
            <person name="Ktari A."/>
            <person name="Nouioui I."/>
            <person name="Abebe-Akele F."/>
            <person name="Simpson S."/>
            <person name="Thomas K."/>
            <person name="Gtari M."/>
            <person name="Tisa L.S."/>
            <person name="Hurst S."/>
        </authorList>
    </citation>
    <scope>NUCLEOTIDE SEQUENCE [LARGE SCALE GENOMIC DNA]</scope>
    <source>
        <strain evidence="2">Cc1.17</strain>
    </source>
</reference>
<protein>
    <submittedName>
        <fullName evidence="1">Uncharacterized protein</fullName>
    </submittedName>
</protein>
<keyword evidence="2" id="KW-1185">Reference proteome</keyword>
<accession>A0A1S1RHF3</accession>